<organism evidence="1 2">
    <name type="scientific">Sulfitobacter sediminilitoris</name>
    <dbReference type="NCBI Taxonomy" id="2698830"/>
    <lineage>
        <taxon>Bacteria</taxon>
        <taxon>Pseudomonadati</taxon>
        <taxon>Pseudomonadota</taxon>
        <taxon>Alphaproteobacteria</taxon>
        <taxon>Rhodobacterales</taxon>
        <taxon>Roseobacteraceae</taxon>
        <taxon>Sulfitobacter</taxon>
    </lineage>
</organism>
<protein>
    <submittedName>
        <fullName evidence="1">Uncharacterized protein</fullName>
    </submittedName>
</protein>
<dbReference type="EMBL" id="JAABNT010000018">
    <property type="protein sequence ID" value="NEK24627.1"/>
    <property type="molecule type" value="Genomic_DNA"/>
</dbReference>
<accession>A0A6P0CFC2</accession>
<proteinExistence type="predicted"/>
<evidence type="ECO:0000313" key="2">
    <source>
        <dbReference type="Proteomes" id="UP000468591"/>
    </source>
</evidence>
<keyword evidence="2" id="KW-1185">Reference proteome</keyword>
<dbReference type="AlphaFoldDB" id="A0A6P0CFC2"/>
<comment type="caution">
    <text evidence="1">The sequence shown here is derived from an EMBL/GenBank/DDBJ whole genome shotgun (WGS) entry which is preliminary data.</text>
</comment>
<dbReference type="RefSeq" id="WP_164355548.1">
    <property type="nucleotide sequence ID" value="NZ_JAABNT010000018.1"/>
</dbReference>
<dbReference type="Proteomes" id="UP000468591">
    <property type="component" value="Unassembled WGS sequence"/>
</dbReference>
<evidence type="ECO:0000313" key="1">
    <source>
        <dbReference type="EMBL" id="NEK24627.1"/>
    </source>
</evidence>
<gene>
    <name evidence="1" type="ORF">GV827_19800</name>
</gene>
<sequence>MKTGTRVIVTFGEGTDLDPSPGKVIDLLFGSENGLLIKVLHDNGQENWHLAKMVSPLLRPVS</sequence>
<name>A0A6P0CFC2_9RHOB</name>
<reference evidence="1 2" key="1">
    <citation type="submission" date="2020-01" db="EMBL/GenBank/DDBJ databases">
        <title>Sulfitobacter sediminilitoris sp. nov., isolated from a tidal flat.</title>
        <authorList>
            <person name="Park S."/>
            <person name="Yoon J.-H."/>
        </authorList>
    </citation>
    <scope>NUCLEOTIDE SEQUENCE [LARGE SCALE GENOMIC DNA]</scope>
    <source>
        <strain evidence="1 2">JBTF-M27</strain>
    </source>
</reference>